<gene>
    <name evidence="9 10" type="primary">secE</name>
    <name evidence="10" type="ORF">CRP01_22840</name>
</gene>
<dbReference type="Proteomes" id="UP000223913">
    <property type="component" value="Unassembled WGS sequence"/>
</dbReference>
<keyword evidence="11" id="KW-1185">Reference proteome</keyword>
<proteinExistence type="inferred from homology"/>
<dbReference type="Pfam" id="PF00584">
    <property type="entry name" value="SecE"/>
    <property type="match status" value="1"/>
</dbReference>
<keyword evidence="3 9" id="KW-1003">Cell membrane</keyword>
<evidence type="ECO:0000256" key="2">
    <source>
        <dbReference type="ARBA" id="ARBA00022448"/>
    </source>
</evidence>
<keyword evidence="8 9" id="KW-0472">Membrane</keyword>
<comment type="function">
    <text evidence="9">Essential subunit of the Sec protein translocation channel SecYEG. Clamps together the 2 halves of SecY. May contact the channel plug during translocation.</text>
</comment>
<evidence type="ECO:0000256" key="7">
    <source>
        <dbReference type="ARBA" id="ARBA00023010"/>
    </source>
</evidence>
<feature type="transmembrane region" description="Helical" evidence="9">
    <location>
        <begin position="31"/>
        <end position="51"/>
    </location>
</feature>
<keyword evidence="7 9" id="KW-0811">Translocation</keyword>
<evidence type="ECO:0000256" key="6">
    <source>
        <dbReference type="ARBA" id="ARBA00022989"/>
    </source>
</evidence>
<name>A0A2D0N6M6_FLAN2</name>
<dbReference type="NCBIfam" id="TIGR00964">
    <property type="entry name" value="secE_bact"/>
    <property type="match status" value="1"/>
</dbReference>
<evidence type="ECO:0000256" key="1">
    <source>
        <dbReference type="ARBA" id="ARBA00004370"/>
    </source>
</evidence>
<dbReference type="InterPro" id="IPR001901">
    <property type="entry name" value="Translocase_SecE/Sec61-g"/>
</dbReference>
<dbReference type="GO" id="GO:0006605">
    <property type="term" value="P:protein targeting"/>
    <property type="evidence" value="ECO:0007669"/>
    <property type="project" value="UniProtKB-UniRule"/>
</dbReference>
<protein>
    <recommendedName>
        <fullName evidence="9">Protein translocase subunit SecE</fullName>
    </recommendedName>
</protein>
<organism evidence="10 11">
    <name type="scientific">Flavilitoribacter nigricans (strain ATCC 23147 / DSM 23189 / NBRC 102662 / NCIMB 1420 / SS-2)</name>
    <name type="common">Lewinella nigricans</name>
    <dbReference type="NCBI Taxonomy" id="1122177"/>
    <lineage>
        <taxon>Bacteria</taxon>
        <taxon>Pseudomonadati</taxon>
        <taxon>Bacteroidota</taxon>
        <taxon>Saprospiria</taxon>
        <taxon>Saprospirales</taxon>
        <taxon>Lewinellaceae</taxon>
        <taxon>Flavilitoribacter</taxon>
    </lineage>
</organism>
<dbReference type="PANTHER" id="PTHR33910">
    <property type="entry name" value="PROTEIN TRANSLOCASE SUBUNIT SECE"/>
    <property type="match status" value="1"/>
</dbReference>
<evidence type="ECO:0000256" key="9">
    <source>
        <dbReference type="HAMAP-Rule" id="MF_00422"/>
    </source>
</evidence>
<comment type="similarity">
    <text evidence="9">Belongs to the SecE/SEC61-gamma family.</text>
</comment>
<comment type="caution">
    <text evidence="10">The sequence shown here is derived from an EMBL/GenBank/DDBJ whole genome shotgun (WGS) entry which is preliminary data.</text>
</comment>
<dbReference type="RefSeq" id="WP_099152425.1">
    <property type="nucleotide sequence ID" value="NZ_PDUD01000027.1"/>
</dbReference>
<dbReference type="EMBL" id="PDUD01000027">
    <property type="protein sequence ID" value="PHN04040.1"/>
    <property type="molecule type" value="Genomic_DNA"/>
</dbReference>
<keyword evidence="2 9" id="KW-0813">Transport</keyword>
<keyword evidence="4 9" id="KW-0812">Transmembrane</keyword>
<keyword evidence="5 9" id="KW-0653">Protein transport</keyword>
<dbReference type="InterPro" id="IPR038379">
    <property type="entry name" value="SecE_sf"/>
</dbReference>
<evidence type="ECO:0000256" key="3">
    <source>
        <dbReference type="ARBA" id="ARBA00022475"/>
    </source>
</evidence>
<dbReference type="GO" id="GO:0008320">
    <property type="term" value="F:protein transmembrane transporter activity"/>
    <property type="evidence" value="ECO:0007669"/>
    <property type="project" value="UniProtKB-UniRule"/>
</dbReference>
<dbReference type="GO" id="GO:0065002">
    <property type="term" value="P:intracellular protein transmembrane transport"/>
    <property type="evidence" value="ECO:0007669"/>
    <property type="project" value="UniProtKB-UniRule"/>
</dbReference>
<dbReference type="GO" id="GO:0009306">
    <property type="term" value="P:protein secretion"/>
    <property type="evidence" value="ECO:0007669"/>
    <property type="project" value="UniProtKB-UniRule"/>
</dbReference>
<dbReference type="PANTHER" id="PTHR33910:SF1">
    <property type="entry name" value="PROTEIN TRANSLOCASE SUBUNIT SECE"/>
    <property type="match status" value="1"/>
</dbReference>
<dbReference type="GO" id="GO:0043952">
    <property type="term" value="P:protein transport by the Sec complex"/>
    <property type="evidence" value="ECO:0007669"/>
    <property type="project" value="UniProtKB-UniRule"/>
</dbReference>
<dbReference type="GO" id="GO:0005886">
    <property type="term" value="C:plasma membrane"/>
    <property type="evidence" value="ECO:0007669"/>
    <property type="project" value="UniProtKB-SubCell"/>
</dbReference>
<dbReference type="OrthoDB" id="9810735at2"/>
<dbReference type="HAMAP" id="MF_00422">
    <property type="entry name" value="SecE"/>
    <property type="match status" value="1"/>
</dbReference>
<dbReference type="AlphaFoldDB" id="A0A2D0N6M6"/>
<evidence type="ECO:0000256" key="5">
    <source>
        <dbReference type="ARBA" id="ARBA00022927"/>
    </source>
</evidence>
<comment type="subcellular location">
    <subcellularLocation>
        <location evidence="9">Cell membrane</location>
        <topology evidence="9">Single-pass membrane protein</topology>
    </subcellularLocation>
    <subcellularLocation>
        <location evidence="1">Membrane</location>
    </subcellularLocation>
</comment>
<comment type="subunit">
    <text evidence="9">Component of the Sec protein translocase complex. Heterotrimer consisting of SecY, SecE and SecG subunits. The heterotrimers can form oligomers, although 1 heterotrimer is thought to be able to translocate proteins. Interacts with the ribosome. Interacts with SecDF, and other proteins may be involved. Interacts with SecA.</text>
</comment>
<dbReference type="Gene3D" id="1.20.5.1030">
    <property type="entry name" value="Preprotein translocase secy subunit"/>
    <property type="match status" value="1"/>
</dbReference>
<sequence length="62" mass="6995">MEKISLYIRESYNELVHKVTWPSWSSLQSSTILVIIGSAIMALIIFGMDAISKTITNFIYGL</sequence>
<keyword evidence="6 9" id="KW-1133">Transmembrane helix</keyword>
<evidence type="ECO:0000256" key="8">
    <source>
        <dbReference type="ARBA" id="ARBA00023136"/>
    </source>
</evidence>
<dbReference type="InterPro" id="IPR005807">
    <property type="entry name" value="SecE_bac"/>
</dbReference>
<reference evidence="10 11" key="1">
    <citation type="submission" date="2017-10" db="EMBL/GenBank/DDBJ databases">
        <title>The draft genome sequence of Lewinella nigricans NBRC 102662.</title>
        <authorList>
            <person name="Wang K."/>
        </authorList>
    </citation>
    <scope>NUCLEOTIDE SEQUENCE [LARGE SCALE GENOMIC DNA]</scope>
    <source>
        <strain evidence="10 11">NBRC 102662</strain>
    </source>
</reference>
<evidence type="ECO:0000256" key="4">
    <source>
        <dbReference type="ARBA" id="ARBA00022692"/>
    </source>
</evidence>
<accession>A0A2D0N6M6</accession>
<evidence type="ECO:0000313" key="10">
    <source>
        <dbReference type="EMBL" id="PHN04040.1"/>
    </source>
</evidence>
<evidence type="ECO:0000313" key="11">
    <source>
        <dbReference type="Proteomes" id="UP000223913"/>
    </source>
</evidence>